<evidence type="ECO:0000256" key="1">
    <source>
        <dbReference type="SAM" id="MobiDB-lite"/>
    </source>
</evidence>
<evidence type="ECO:0000259" key="2">
    <source>
        <dbReference type="Pfam" id="PF00648"/>
    </source>
</evidence>
<sequence>MPTERRRVRRHRSLAARRAEDLRLLRTLLAVDPLPRADLGALSAELRPARGRPSSLTGRLRSRLRIDGRRGPRLLAAAHDLSAAEVARALDTVPALEPVPRGPARWVPVPLRGLTAPGSAAARPAEGARNRPVRPLSIRQGRLSDCWFIAVLAACEHMRPGFTASLVRPTDNGLVEVRLHTPGARWVTLSPRVPAAHRAGDRRLRPNAASLVEKAAALTYGRGSYRRIQGDFAGVALGLLTGRWCPARPVPLRLSRIEHWLAAGRPVVASTLVRPGGSFRVPREDDPHRSVAVMDGHVYVVRRVARLSEDGSPDPHGPLRVHVHNPLGGTEGEPRRTDLFLSAAQLRRTFISVNVGPRLR</sequence>
<organism evidence="3 4">
    <name type="scientific">Brevibacterium pityocampae</name>
    <dbReference type="NCBI Taxonomy" id="506594"/>
    <lineage>
        <taxon>Bacteria</taxon>
        <taxon>Bacillati</taxon>
        <taxon>Actinomycetota</taxon>
        <taxon>Actinomycetes</taxon>
        <taxon>Micrococcales</taxon>
        <taxon>Brevibacteriaceae</taxon>
        <taxon>Brevibacterium</taxon>
    </lineage>
</organism>
<dbReference type="EMBL" id="BAABGL010000003">
    <property type="protein sequence ID" value="GAA4385341.1"/>
    <property type="molecule type" value="Genomic_DNA"/>
</dbReference>
<name>A0ABP8J5A0_9MICO</name>
<dbReference type="RefSeq" id="WP_345029884.1">
    <property type="nucleotide sequence ID" value="NZ_BAABGL010000003.1"/>
</dbReference>
<evidence type="ECO:0000313" key="4">
    <source>
        <dbReference type="Proteomes" id="UP001500642"/>
    </source>
</evidence>
<feature type="region of interest" description="Disordered" evidence="1">
    <location>
        <begin position="309"/>
        <end position="335"/>
    </location>
</feature>
<dbReference type="Pfam" id="PF00648">
    <property type="entry name" value="Peptidase_C2"/>
    <property type="match status" value="1"/>
</dbReference>
<protein>
    <recommendedName>
        <fullName evidence="2">Calpain catalytic domain-containing protein</fullName>
    </recommendedName>
</protein>
<dbReference type="InterPro" id="IPR038765">
    <property type="entry name" value="Papain-like_cys_pep_sf"/>
</dbReference>
<gene>
    <name evidence="3" type="ORF">GCM10023167_07020</name>
</gene>
<dbReference type="Proteomes" id="UP001500642">
    <property type="component" value="Unassembled WGS sequence"/>
</dbReference>
<dbReference type="InterPro" id="IPR001300">
    <property type="entry name" value="Peptidase_C2_calpain_cat"/>
</dbReference>
<reference evidence="4" key="1">
    <citation type="journal article" date="2019" name="Int. J. Syst. Evol. Microbiol.">
        <title>The Global Catalogue of Microorganisms (GCM) 10K type strain sequencing project: providing services to taxonomists for standard genome sequencing and annotation.</title>
        <authorList>
            <consortium name="The Broad Institute Genomics Platform"/>
            <consortium name="The Broad Institute Genome Sequencing Center for Infectious Disease"/>
            <person name="Wu L."/>
            <person name="Ma J."/>
        </authorList>
    </citation>
    <scope>NUCLEOTIDE SEQUENCE [LARGE SCALE GENOMIC DNA]</scope>
    <source>
        <strain evidence="4">JCM 17808</strain>
    </source>
</reference>
<accession>A0ABP8J5A0</accession>
<proteinExistence type="predicted"/>
<feature type="domain" description="Calpain catalytic" evidence="2">
    <location>
        <begin position="134"/>
        <end position="330"/>
    </location>
</feature>
<keyword evidence="4" id="KW-1185">Reference proteome</keyword>
<evidence type="ECO:0000313" key="3">
    <source>
        <dbReference type="EMBL" id="GAA4385341.1"/>
    </source>
</evidence>
<dbReference type="SUPFAM" id="SSF54001">
    <property type="entry name" value="Cysteine proteinases"/>
    <property type="match status" value="1"/>
</dbReference>
<comment type="caution">
    <text evidence="3">The sequence shown here is derived from an EMBL/GenBank/DDBJ whole genome shotgun (WGS) entry which is preliminary data.</text>
</comment>